<feature type="region of interest" description="Disordered" evidence="1">
    <location>
        <begin position="43"/>
        <end position="82"/>
    </location>
</feature>
<evidence type="ECO:0000256" key="1">
    <source>
        <dbReference type="SAM" id="MobiDB-lite"/>
    </source>
</evidence>
<dbReference type="AlphaFoldDB" id="A0A2I1I3R3"/>
<evidence type="ECO:0008006" key="4">
    <source>
        <dbReference type="Google" id="ProtNLM"/>
    </source>
</evidence>
<proteinExistence type="predicted"/>
<evidence type="ECO:0000313" key="2">
    <source>
        <dbReference type="EMBL" id="PKY65776.1"/>
    </source>
</evidence>
<protein>
    <recommendedName>
        <fullName evidence="4">rRNA biogenesis protein rrp5</fullName>
    </recommendedName>
</protein>
<feature type="compositionally biased region" description="Low complexity" evidence="1">
    <location>
        <begin position="44"/>
        <end position="57"/>
    </location>
</feature>
<comment type="caution">
    <text evidence="2">The sequence shown here is derived from an EMBL/GenBank/DDBJ whole genome shotgun (WGS) entry which is preliminary data.</text>
</comment>
<evidence type="ECO:0000313" key="3">
    <source>
        <dbReference type="Proteomes" id="UP000234545"/>
    </source>
</evidence>
<dbReference type="EMBL" id="PKKJ01000014">
    <property type="protein sequence ID" value="PKY65776.1"/>
    <property type="molecule type" value="Genomic_DNA"/>
</dbReference>
<sequence>MNVTQANSVISALNHVAELVTALAADVESAAWEGFEDHAGMSGARPMAAAQLAQPALSDAVAEHGRQPTQSTPQPTPPPPVVSLEQVRGVLAELSSAGKTAQVRQLILDAGAQRLSDVDPGKYGWLLDQAKGLSDA</sequence>
<organism evidence="2 3">
    <name type="scientific">Schaalia turicensis</name>
    <dbReference type="NCBI Taxonomy" id="131111"/>
    <lineage>
        <taxon>Bacteria</taxon>
        <taxon>Bacillati</taxon>
        <taxon>Actinomycetota</taxon>
        <taxon>Actinomycetes</taxon>
        <taxon>Actinomycetales</taxon>
        <taxon>Actinomycetaceae</taxon>
        <taxon>Schaalia</taxon>
    </lineage>
</organism>
<dbReference type="Proteomes" id="UP000234545">
    <property type="component" value="Unassembled WGS sequence"/>
</dbReference>
<dbReference type="RefSeq" id="WP_101628585.1">
    <property type="nucleotide sequence ID" value="NZ_PKKJ01000014.1"/>
</dbReference>
<reference evidence="2 3" key="1">
    <citation type="submission" date="2017-12" db="EMBL/GenBank/DDBJ databases">
        <title>Phylogenetic diversity of female urinary microbiome.</title>
        <authorList>
            <person name="Thomas-White K."/>
            <person name="Wolfe A.J."/>
        </authorList>
    </citation>
    <scope>NUCLEOTIDE SEQUENCE [LARGE SCALE GENOMIC DNA]</scope>
    <source>
        <strain evidence="2 3">UMB0250</strain>
    </source>
</reference>
<dbReference type="OrthoDB" id="1667378at2"/>
<gene>
    <name evidence="2" type="ORF">CYJ25_07735</name>
</gene>
<accession>A0A2I1I3R3</accession>
<name>A0A2I1I3R3_9ACTO</name>